<evidence type="ECO:0000256" key="8">
    <source>
        <dbReference type="RuleBase" id="RU364003"/>
    </source>
</evidence>
<dbReference type="EMBL" id="CP014584">
    <property type="protein sequence ID" value="ANZ74423.1"/>
    <property type="molecule type" value="Genomic_DNA"/>
</dbReference>
<evidence type="ECO:0000256" key="6">
    <source>
        <dbReference type="ARBA" id="ARBA00023128"/>
    </source>
</evidence>
<evidence type="ECO:0000256" key="3">
    <source>
        <dbReference type="ARBA" id="ARBA00022692"/>
    </source>
</evidence>
<dbReference type="InterPro" id="IPR045238">
    <property type="entry name" value="Tim23-like"/>
</dbReference>
<evidence type="ECO:0000256" key="9">
    <source>
        <dbReference type="SAM" id="MobiDB-lite"/>
    </source>
</evidence>
<dbReference type="InterPro" id="IPR005681">
    <property type="entry name" value="Tim23"/>
</dbReference>
<comment type="function">
    <text evidence="8">Essential component of the TIM23 complex, a complex that mediates the translocation of transit peptide-containing proteins across the mitochondrial inner membrane.</text>
</comment>
<keyword evidence="7" id="KW-0472">Membrane</keyword>
<sequence>MVWPFGGNNNKEQEAAPESNQQLQQTLGFDPSTISDVSNIIKSPGVFDTNSLHPLAGLDKDLEYLDLEDEQLSSLEGSQGLIASRGWSDDLCYGTGTAYLLGLGTGGLYGFREGVANLPKGGDVSGKLKLNTILNHVTRRGPFLGNSAGVLAVTYNIINSTLDSFRGKHDTYNSLAAGALAGAVFKSSKGVKPMAISSGLMVLAAGAWCGLKELLS</sequence>
<dbReference type="GO" id="GO:0030150">
    <property type="term" value="P:protein import into mitochondrial matrix"/>
    <property type="evidence" value="ECO:0007669"/>
    <property type="project" value="InterPro"/>
</dbReference>
<dbReference type="GO" id="GO:0005744">
    <property type="term" value="C:TIM23 mitochondrial import inner membrane translocase complex"/>
    <property type="evidence" value="ECO:0007669"/>
    <property type="project" value="InterPro"/>
</dbReference>
<accession>A0A1B2J8T6</accession>
<proteinExistence type="inferred from homology"/>
<dbReference type="AlphaFoldDB" id="A0A1B2J8T6"/>
<dbReference type="OrthoDB" id="159299at2759"/>
<keyword evidence="11" id="KW-1185">Reference proteome</keyword>
<comment type="similarity">
    <text evidence="2 8">Belongs to the Tim17/Tim22/Tim23 family.</text>
</comment>
<dbReference type="Pfam" id="PF02466">
    <property type="entry name" value="Tim17"/>
    <property type="match status" value="1"/>
</dbReference>
<evidence type="ECO:0000256" key="2">
    <source>
        <dbReference type="ARBA" id="ARBA00008444"/>
    </source>
</evidence>
<dbReference type="Proteomes" id="UP000094565">
    <property type="component" value="Chromosome 1"/>
</dbReference>
<organism evidence="10 11">
    <name type="scientific">Komagataella pastoris</name>
    <name type="common">Yeast</name>
    <name type="synonym">Pichia pastoris</name>
    <dbReference type="NCBI Taxonomy" id="4922"/>
    <lineage>
        <taxon>Eukaryota</taxon>
        <taxon>Fungi</taxon>
        <taxon>Dikarya</taxon>
        <taxon>Ascomycota</taxon>
        <taxon>Saccharomycotina</taxon>
        <taxon>Pichiomycetes</taxon>
        <taxon>Pichiales</taxon>
        <taxon>Pichiaceae</taxon>
        <taxon>Komagataella</taxon>
    </lineage>
</organism>
<evidence type="ECO:0000256" key="4">
    <source>
        <dbReference type="ARBA" id="ARBA00022792"/>
    </source>
</evidence>
<keyword evidence="8" id="KW-0813">Transport</keyword>
<feature type="region of interest" description="Disordered" evidence="9">
    <location>
        <begin position="1"/>
        <end position="23"/>
    </location>
</feature>
<dbReference type="PANTHER" id="PTHR15371:SF0">
    <property type="entry name" value="SD19278P"/>
    <property type="match status" value="1"/>
</dbReference>
<protein>
    <recommendedName>
        <fullName evidence="8">Mitochondrial import inner membrane translocase subunit TIM23</fullName>
    </recommendedName>
</protein>
<evidence type="ECO:0000256" key="1">
    <source>
        <dbReference type="ARBA" id="ARBA00004448"/>
    </source>
</evidence>
<dbReference type="PANTHER" id="PTHR15371">
    <property type="entry name" value="TIM23"/>
    <property type="match status" value="1"/>
</dbReference>
<evidence type="ECO:0000313" key="10">
    <source>
        <dbReference type="EMBL" id="ANZ74423.1"/>
    </source>
</evidence>
<dbReference type="NCBIfam" id="TIGR00983">
    <property type="entry name" value="3a0801s02tim23"/>
    <property type="match status" value="1"/>
</dbReference>
<comment type="subunit">
    <text evidence="8">Component of the TIM23 complex, at least composed of TIM23, TIM17, TIM50 and TIM21.</text>
</comment>
<keyword evidence="8" id="KW-0811">Translocation</keyword>
<evidence type="ECO:0000256" key="5">
    <source>
        <dbReference type="ARBA" id="ARBA00022989"/>
    </source>
</evidence>
<keyword evidence="4 8" id="KW-0999">Mitochondrion inner membrane</keyword>
<keyword evidence="8" id="KW-0653">Protein transport</keyword>
<reference evidence="10 11" key="1">
    <citation type="submission" date="2016-02" db="EMBL/GenBank/DDBJ databases">
        <title>Comparative genomic and transcriptomic foundation for Pichia pastoris.</title>
        <authorList>
            <person name="Love K.R."/>
            <person name="Shah K.A."/>
            <person name="Whittaker C.A."/>
            <person name="Wu J."/>
            <person name="Bartlett M.C."/>
            <person name="Ma D."/>
            <person name="Leeson R.L."/>
            <person name="Priest M."/>
            <person name="Young S.K."/>
            <person name="Love J.C."/>
        </authorList>
    </citation>
    <scope>NUCLEOTIDE SEQUENCE [LARGE SCALE GENOMIC DNA]</scope>
    <source>
        <strain evidence="10 11">ATCC 28485</strain>
    </source>
</reference>
<name>A0A1B2J8T6_PICPA</name>
<evidence type="ECO:0000256" key="7">
    <source>
        <dbReference type="ARBA" id="ARBA00023136"/>
    </source>
</evidence>
<dbReference type="GO" id="GO:0008320">
    <property type="term" value="F:protein transmembrane transporter activity"/>
    <property type="evidence" value="ECO:0007669"/>
    <property type="project" value="InterPro"/>
</dbReference>
<keyword evidence="6 8" id="KW-0496">Mitochondrion</keyword>
<comment type="subcellular location">
    <subcellularLocation>
        <location evidence="1 8">Mitochondrion inner membrane</location>
        <topology evidence="1 8">Multi-pass membrane protein</topology>
    </subcellularLocation>
</comment>
<evidence type="ECO:0000313" key="11">
    <source>
        <dbReference type="Proteomes" id="UP000094565"/>
    </source>
</evidence>
<gene>
    <name evidence="10" type="primary">TIM23</name>
    <name evidence="10" type="ORF">ATY40_BA7500817</name>
</gene>
<keyword evidence="3" id="KW-0812">Transmembrane</keyword>
<keyword evidence="5" id="KW-1133">Transmembrane helix</keyword>